<dbReference type="RefSeq" id="WP_133291276.1">
    <property type="nucleotide sequence ID" value="NZ_SMSJ01000049.1"/>
</dbReference>
<keyword evidence="7" id="KW-1185">Reference proteome</keyword>
<dbReference type="Pfam" id="PF13458">
    <property type="entry name" value="Peripla_BP_6"/>
    <property type="match status" value="1"/>
</dbReference>
<name>A0A4R5QBG7_9PROT</name>
<evidence type="ECO:0000256" key="2">
    <source>
        <dbReference type="ARBA" id="ARBA00022729"/>
    </source>
</evidence>
<dbReference type="InterPro" id="IPR028082">
    <property type="entry name" value="Peripla_BP_I"/>
</dbReference>
<feature type="signal peptide" evidence="4">
    <location>
        <begin position="1"/>
        <end position="24"/>
    </location>
</feature>
<proteinExistence type="inferred from homology"/>
<dbReference type="PANTHER" id="PTHR30483">
    <property type="entry name" value="LEUCINE-SPECIFIC-BINDING PROTEIN"/>
    <property type="match status" value="1"/>
</dbReference>
<dbReference type="PANTHER" id="PTHR30483:SF6">
    <property type="entry name" value="PERIPLASMIC BINDING PROTEIN OF ABC TRANSPORTER FOR NATURAL AMINO ACIDS"/>
    <property type="match status" value="1"/>
</dbReference>
<comment type="similarity">
    <text evidence="1">Belongs to the leucine-binding protein family.</text>
</comment>
<protein>
    <submittedName>
        <fullName evidence="6">ABC transporter substrate-binding protein</fullName>
    </submittedName>
</protein>
<evidence type="ECO:0000313" key="6">
    <source>
        <dbReference type="EMBL" id="TDH59938.1"/>
    </source>
</evidence>
<dbReference type="EMBL" id="SMSJ01000049">
    <property type="protein sequence ID" value="TDH59938.1"/>
    <property type="molecule type" value="Genomic_DNA"/>
</dbReference>
<reference evidence="6 7" key="1">
    <citation type="journal article" date="2016" name="J. Microbiol.">
        <title>Dankookia rubra gen. nov., sp. nov., an alphaproteobacterium isolated from sediment of a shallow stream.</title>
        <authorList>
            <person name="Kim W.H."/>
            <person name="Kim D.H."/>
            <person name="Kang K."/>
            <person name="Ahn T.Y."/>
        </authorList>
    </citation>
    <scope>NUCLEOTIDE SEQUENCE [LARGE SCALE GENOMIC DNA]</scope>
    <source>
        <strain evidence="6 7">JCM30602</strain>
    </source>
</reference>
<dbReference type="Proteomes" id="UP000295096">
    <property type="component" value="Unassembled WGS sequence"/>
</dbReference>
<evidence type="ECO:0000256" key="1">
    <source>
        <dbReference type="ARBA" id="ARBA00010062"/>
    </source>
</evidence>
<keyword evidence="3" id="KW-0813">Transport</keyword>
<dbReference type="Gene3D" id="3.40.50.2300">
    <property type="match status" value="2"/>
</dbReference>
<dbReference type="AlphaFoldDB" id="A0A4R5QBG7"/>
<evidence type="ECO:0000313" key="7">
    <source>
        <dbReference type="Proteomes" id="UP000295096"/>
    </source>
</evidence>
<dbReference type="OrthoDB" id="5794591at2"/>
<evidence type="ECO:0000256" key="4">
    <source>
        <dbReference type="SAM" id="SignalP"/>
    </source>
</evidence>
<sequence length="408" mass="44160">MNVTRRAMLASAAALPFLSRPAWSQQQVVRLGVLTDMAGMYKDTSGQTTVVCVQQAVEDFRAIAPDIRVEVLAADHQNRADVGVTTARRWFDQQGVDVILDVNNSAIAFAINDVVREKDKIQLNSGAVSSDLTGARCSPNTLHWTTDTWANARATARAMLDQGNKDWFFITADYSFGHLLQAEISRVVEAGGGRIVGGARYPSPGTTDFSSFLVEARARGAKVIGLCNAGADLNNCVQQAREFGLNRQGVKLVAPIALLTNVHGLGLEAAEGLVLSEPFYWDMSERSRAFTARIRPKAPTNWPSSIHAGAYSAALHYLKAVARIGVPASKASGRTAIETMRAMTVEDDVYERATIRADGRVLFPARVWDVKAASESKGPWDYLKPRATIPAAEAFRPIGEGNCALVRG</sequence>
<dbReference type="SUPFAM" id="SSF53822">
    <property type="entry name" value="Periplasmic binding protein-like I"/>
    <property type="match status" value="1"/>
</dbReference>
<evidence type="ECO:0000259" key="5">
    <source>
        <dbReference type="Pfam" id="PF13458"/>
    </source>
</evidence>
<evidence type="ECO:0000256" key="3">
    <source>
        <dbReference type="ARBA" id="ARBA00022970"/>
    </source>
</evidence>
<gene>
    <name evidence="6" type="ORF">E2C06_24800</name>
</gene>
<feature type="chain" id="PRO_5020258988" evidence="4">
    <location>
        <begin position="25"/>
        <end position="408"/>
    </location>
</feature>
<keyword evidence="3" id="KW-0029">Amino-acid transport</keyword>
<accession>A0A4R5QBG7</accession>
<dbReference type="GO" id="GO:0006865">
    <property type="term" value="P:amino acid transport"/>
    <property type="evidence" value="ECO:0007669"/>
    <property type="project" value="UniProtKB-KW"/>
</dbReference>
<dbReference type="InterPro" id="IPR051010">
    <property type="entry name" value="BCAA_transport"/>
</dbReference>
<dbReference type="CDD" id="cd06327">
    <property type="entry name" value="PBP1_SBP-like"/>
    <property type="match status" value="1"/>
</dbReference>
<organism evidence="6 7">
    <name type="scientific">Dankookia rubra</name>
    <dbReference type="NCBI Taxonomy" id="1442381"/>
    <lineage>
        <taxon>Bacteria</taxon>
        <taxon>Pseudomonadati</taxon>
        <taxon>Pseudomonadota</taxon>
        <taxon>Alphaproteobacteria</taxon>
        <taxon>Acetobacterales</taxon>
        <taxon>Roseomonadaceae</taxon>
        <taxon>Dankookia</taxon>
    </lineage>
</organism>
<keyword evidence="2 4" id="KW-0732">Signal</keyword>
<comment type="caution">
    <text evidence="6">The sequence shown here is derived from an EMBL/GenBank/DDBJ whole genome shotgun (WGS) entry which is preliminary data.</text>
</comment>
<dbReference type="InterPro" id="IPR028081">
    <property type="entry name" value="Leu-bd"/>
</dbReference>
<feature type="domain" description="Leucine-binding protein" evidence="5">
    <location>
        <begin position="29"/>
        <end position="372"/>
    </location>
</feature>